<comment type="caution">
    <text evidence="6">The sequence shown here is derived from an EMBL/GenBank/DDBJ whole genome shotgun (WGS) entry which is preliminary data.</text>
</comment>
<feature type="transmembrane region" description="Helical" evidence="1">
    <location>
        <begin position="105"/>
        <end position="126"/>
    </location>
</feature>
<evidence type="ECO:0000313" key="11">
    <source>
        <dbReference type="Proteomes" id="UP000260782"/>
    </source>
</evidence>
<evidence type="ECO:0000313" key="2">
    <source>
        <dbReference type="EMBL" id="MBS6621515.1"/>
    </source>
</evidence>
<reference evidence="2" key="5">
    <citation type="submission" date="2021-02" db="EMBL/GenBank/DDBJ databases">
        <title>Infant gut strain persistence is associated with maternal origin, phylogeny, and functional potential including surface adhesion and iron acquisition.</title>
        <authorList>
            <person name="Lou Y.C."/>
        </authorList>
    </citation>
    <scope>NUCLEOTIDE SEQUENCE</scope>
    <source>
        <strain evidence="2">L2_039_000G1_dasL2_039_000G1_maxbin2.maxbin.077</strain>
    </source>
</reference>
<dbReference type="EMBL" id="NMTW01000020">
    <property type="protein sequence ID" value="PDX76296.1"/>
    <property type="molecule type" value="Genomic_DNA"/>
</dbReference>
<reference evidence="9 10" key="1">
    <citation type="journal article" date="2017" name="Front. Microbiol.">
        <title>New Insights into the Diversity of the Genus Faecalibacterium.</title>
        <authorList>
            <person name="Benevides L."/>
            <person name="Burman S."/>
            <person name="Martin R."/>
            <person name="Robert V."/>
            <person name="Thomas M."/>
            <person name="Miquel S."/>
            <person name="Chain F."/>
            <person name="Sokol H."/>
            <person name="Bermudez-Humaran L.G."/>
            <person name="Morrison M."/>
            <person name="Langella P."/>
            <person name="Azevedo V.A."/>
            <person name="Chatel J.M."/>
            <person name="Soares S."/>
        </authorList>
    </citation>
    <scope>NUCLEOTIDE SEQUENCE [LARGE SCALE GENOMIC DNA]</scope>
    <source>
        <strain evidence="5 9">CNCM I 4546</strain>
        <strain evidence="6 10">CNCM I 4573</strain>
    </source>
</reference>
<dbReference type="OrthoDB" id="1855506at2"/>
<evidence type="ECO:0000313" key="9">
    <source>
        <dbReference type="Proteomes" id="UP000219901"/>
    </source>
</evidence>
<evidence type="ECO:0000313" key="7">
    <source>
        <dbReference type="EMBL" id="RGB80681.1"/>
    </source>
</evidence>
<dbReference type="Proteomes" id="UP000461506">
    <property type="component" value="Unassembled WGS sequence"/>
</dbReference>
<dbReference type="Proteomes" id="UP000219901">
    <property type="component" value="Unassembled WGS sequence"/>
</dbReference>
<evidence type="ECO:0000313" key="5">
    <source>
        <dbReference type="EMBL" id="PDX72712.1"/>
    </source>
</evidence>
<reference evidence="11 12" key="3">
    <citation type="submission" date="2018-08" db="EMBL/GenBank/DDBJ databases">
        <title>A genome reference for cultivated species of the human gut microbiota.</title>
        <authorList>
            <person name="Zou Y."/>
            <person name="Xue W."/>
            <person name="Luo G."/>
        </authorList>
    </citation>
    <scope>NUCLEOTIDE SEQUENCE [LARGE SCALE GENOMIC DNA]</scope>
    <source>
        <strain evidence="8 12">AF29-11BH</strain>
        <strain evidence="7 11">AF31-14AC</strain>
    </source>
</reference>
<organism evidence="6 10">
    <name type="scientific">Faecalibacterium prausnitzii</name>
    <dbReference type="NCBI Taxonomy" id="853"/>
    <lineage>
        <taxon>Bacteria</taxon>
        <taxon>Bacillati</taxon>
        <taxon>Bacillota</taxon>
        <taxon>Clostridia</taxon>
        <taxon>Eubacteriales</taxon>
        <taxon>Oscillospiraceae</taxon>
        <taxon>Faecalibacterium</taxon>
    </lineage>
</organism>
<evidence type="ECO:0000313" key="6">
    <source>
        <dbReference type="EMBL" id="PDX76296.1"/>
    </source>
</evidence>
<evidence type="ECO:0000313" key="8">
    <source>
        <dbReference type="EMBL" id="RGB95400.1"/>
    </source>
</evidence>
<reference evidence="6" key="2">
    <citation type="submission" date="2017-07" db="EMBL/GenBank/DDBJ databases">
        <authorList>
            <person name="Sun Z.S."/>
            <person name="Albrecht U."/>
            <person name="Echele G."/>
            <person name="Lee C.C."/>
        </authorList>
    </citation>
    <scope>NUCLEOTIDE SEQUENCE</scope>
    <source>
        <strain evidence="5">CNCM I 4546</strain>
        <strain evidence="6">CNCM I 4573</strain>
    </source>
</reference>
<name>A0A2A7AAW8_9FIRM</name>
<protein>
    <submittedName>
        <fullName evidence="6">Uncharacterized protein</fullName>
    </submittedName>
</protein>
<gene>
    <name evidence="5" type="ORF">CGS55_07050</name>
    <name evidence="6" type="ORF">CGS56_04530</name>
    <name evidence="8" type="ORF">DWZ04_11455</name>
    <name evidence="7" type="ORF">DWZ25_15390</name>
    <name evidence="4" type="ORF">GKD85_15310</name>
    <name evidence="3" type="ORF">GKD95_13870</name>
    <name evidence="2" type="ORF">KH315_05030</name>
</gene>
<evidence type="ECO:0000313" key="3">
    <source>
        <dbReference type="EMBL" id="MSC64380.1"/>
    </source>
</evidence>
<keyword evidence="1" id="KW-1133">Transmembrane helix</keyword>
<accession>A0A2A7AAW8</accession>
<dbReference type="EMBL" id="QVEW01000013">
    <property type="protein sequence ID" value="RGB95400.1"/>
    <property type="molecule type" value="Genomic_DNA"/>
</dbReference>
<evidence type="ECO:0000313" key="14">
    <source>
        <dbReference type="Proteomes" id="UP000477010"/>
    </source>
</evidence>
<dbReference type="RefSeq" id="WP_055187026.1">
    <property type="nucleotide sequence ID" value="NZ_CP065377.1"/>
</dbReference>
<evidence type="ECO:0000256" key="1">
    <source>
        <dbReference type="SAM" id="Phobius"/>
    </source>
</evidence>
<dbReference type="EMBL" id="QVES01000035">
    <property type="protein sequence ID" value="RGB80681.1"/>
    <property type="molecule type" value="Genomic_DNA"/>
</dbReference>
<dbReference type="EMBL" id="JAGZYH010000014">
    <property type="protein sequence ID" value="MBS6621515.1"/>
    <property type="molecule type" value="Genomic_DNA"/>
</dbReference>
<sequence>MGFFKQKGPLQRDFCEVLLYVVALWALKPASLQDILTVNQCDGMWFFSAAFFAIVFVGIVSDYLLITNHFVAWKAIHGNVNQTTFQELQKFALCENQKVAIEPKLASCILVVLAGCLTAAFVWFTFICR</sequence>
<evidence type="ECO:0000313" key="13">
    <source>
        <dbReference type="Proteomes" id="UP000461506"/>
    </source>
</evidence>
<keyword evidence="1" id="KW-0472">Membrane</keyword>
<evidence type="ECO:0000313" key="12">
    <source>
        <dbReference type="Proteomes" id="UP000260783"/>
    </source>
</evidence>
<evidence type="ECO:0000313" key="10">
    <source>
        <dbReference type="Proteomes" id="UP000220157"/>
    </source>
</evidence>
<proteinExistence type="predicted"/>
<keyword evidence="1" id="KW-0812">Transmembrane</keyword>
<dbReference type="AlphaFoldDB" id="A0A2A7AAW8"/>
<dbReference type="EMBL" id="WKQE01000039">
    <property type="protein sequence ID" value="MSC82140.1"/>
    <property type="molecule type" value="Genomic_DNA"/>
</dbReference>
<feature type="transmembrane region" description="Helical" evidence="1">
    <location>
        <begin position="44"/>
        <end position="66"/>
    </location>
</feature>
<reference evidence="13 14" key="4">
    <citation type="journal article" date="2019" name="Nat. Med.">
        <title>A library of human gut bacterial isolates paired with longitudinal multiomics data enables mechanistic microbiome research.</title>
        <authorList>
            <person name="Poyet M."/>
            <person name="Groussin M."/>
            <person name="Gibbons S.M."/>
            <person name="Avila-Pacheco J."/>
            <person name="Jiang X."/>
            <person name="Kearney S.M."/>
            <person name="Perrotta A.R."/>
            <person name="Berdy B."/>
            <person name="Zhao S."/>
            <person name="Lieberman T.D."/>
            <person name="Swanson P.K."/>
            <person name="Smith M."/>
            <person name="Roesemann S."/>
            <person name="Alexander J.E."/>
            <person name="Rich S.A."/>
            <person name="Livny J."/>
            <person name="Vlamakis H."/>
            <person name="Clish C."/>
            <person name="Bullock K."/>
            <person name="Deik A."/>
            <person name="Scott J."/>
            <person name="Pierce K.A."/>
            <person name="Xavier R.J."/>
            <person name="Alm E.J."/>
        </authorList>
    </citation>
    <scope>NUCLEOTIDE SEQUENCE [LARGE SCALE GENOMIC DNA]</scope>
    <source>
        <strain evidence="3 13">BIOML-A1</strain>
        <strain evidence="4 14">BIOML-B9</strain>
    </source>
</reference>
<dbReference type="Proteomes" id="UP000477010">
    <property type="component" value="Unassembled WGS sequence"/>
</dbReference>
<dbReference type="EMBL" id="WKQN01000024">
    <property type="protein sequence ID" value="MSC64380.1"/>
    <property type="molecule type" value="Genomic_DNA"/>
</dbReference>
<dbReference type="Proteomes" id="UP000220157">
    <property type="component" value="Unassembled WGS sequence"/>
</dbReference>
<dbReference type="EMBL" id="NMTV01000044">
    <property type="protein sequence ID" value="PDX72712.1"/>
    <property type="molecule type" value="Genomic_DNA"/>
</dbReference>
<dbReference type="Proteomes" id="UP000260782">
    <property type="component" value="Unassembled WGS sequence"/>
</dbReference>
<evidence type="ECO:0000313" key="4">
    <source>
        <dbReference type="EMBL" id="MSC82140.1"/>
    </source>
</evidence>
<dbReference type="Proteomes" id="UP000811365">
    <property type="component" value="Unassembled WGS sequence"/>
</dbReference>
<dbReference type="Proteomes" id="UP000260783">
    <property type="component" value="Unassembled WGS sequence"/>
</dbReference>